<protein>
    <submittedName>
        <fullName evidence="2">Uncharacterized protein</fullName>
    </submittedName>
</protein>
<evidence type="ECO:0000313" key="2">
    <source>
        <dbReference type="EMBL" id="CAK7211150.1"/>
    </source>
</evidence>
<keyword evidence="3" id="KW-1185">Reference proteome</keyword>
<name>A0ABP0AV51_9PEZI</name>
<evidence type="ECO:0000313" key="3">
    <source>
        <dbReference type="Proteomes" id="UP001642482"/>
    </source>
</evidence>
<feature type="region of interest" description="Disordered" evidence="1">
    <location>
        <begin position="170"/>
        <end position="194"/>
    </location>
</feature>
<comment type="caution">
    <text evidence="2">The sequence shown here is derived from an EMBL/GenBank/DDBJ whole genome shotgun (WGS) entry which is preliminary data.</text>
</comment>
<evidence type="ECO:0000256" key="1">
    <source>
        <dbReference type="SAM" id="MobiDB-lite"/>
    </source>
</evidence>
<sequence length="256" mass="27438">MANPQVYSAFKNYVSRLQDVLSIRRTKKTKPRLVISAPFDFKKEDSVSVLPGISGEELYVLREKAAASIVGSALTHPYETYSDSATLAPSSVYDLHFGGSSLNRSTSSFDKASIHRHHQFNNSNSHLPKSMTAPMSTPMSVPMLKAATNLTSVSSSACSSPTVHHMMMAPPTPTSIRATSSPSPSSPARSGSPMHQYHSCCRRCKIAAAKEQHQQRIGGGVTFYPPIVLASTEPYAPAGLSFPSSSSSASSISSRD</sequence>
<dbReference type="Proteomes" id="UP001642482">
    <property type="component" value="Unassembled WGS sequence"/>
</dbReference>
<gene>
    <name evidence="2" type="ORF">SEUCBS140593_001070</name>
</gene>
<proteinExistence type="predicted"/>
<reference evidence="2 3" key="1">
    <citation type="submission" date="2024-01" db="EMBL/GenBank/DDBJ databases">
        <authorList>
            <person name="Allen C."/>
            <person name="Tagirdzhanova G."/>
        </authorList>
    </citation>
    <scope>NUCLEOTIDE SEQUENCE [LARGE SCALE GENOMIC DNA]</scope>
</reference>
<accession>A0ABP0AV51</accession>
<feature type="compositionally biased region" description="Low complexity" evidence="1">
    <location>
        <begin position="174"/>
        <end position="193"/>
    </location>
</feature>
<dbReference type="EMBL" id="CAWUHD010000006">
    <property type="protein sequence ID" value="CAK7211150.1"/>
    <property type="molecule type" value="Genomic_DNA"/>
</dbReference>
<organism evidence="2 3">
    <name type="scientific">Sporothrix eucalyptigena</name>
    <dbReference type="NCBI Taxonomy" id="1812306"/>
    <lineage>
        <taxon>Eukaryota</taxon>
        <taxon>Fungi</taxon>
        <taxon>Dikarya</taxon>
        <taxon>Ascomycota</taxon>
        <taxon>Pezizomycotina</taxon>
        <taxon>Sordariomycetes</taxon>
        <taxon>Sordariomycetidae</taxon>
        <taxon>Ophiostomatales</taxon>
        <taxon>Ophiostomataceae</taxon>
        <taxon>Sporothrix</taxon>
    </lineage>
</organism>